<keyword evidence="2" id="KW-1185">Reference proteome</keyword>
<dbReference type="PROSITE" id="PS01282">
    <property type="entry name" value="BIR_REPEAT_1"/>
    <property type="match status" value="1"/>
</dbReference>
<dbReference type="SUPFAM" id="SSF57924">
    <property type="entry name" value="Inhibitor of apoptosis (IAP) repeat"/>
    <property type="match status" value="2"/>
</dbReference>
<dbReference type="Proteomes" id="UP000828390">
    <property type="component" value="Unassembled WGS sequence"/>
</dbReference>
<dbReference type="CDD" id="cd00022">
    <property type="entry name" value="BIR"/>
    <property type="match status" value="2"/>
</dbReference>
<dbReference type="PANTHER" id="PTHR10044:SF139">
    <property type="entry name" value="DEATH-ASSOCIATED INHIBITOR OF APOPTOSIS 2"/>
    <property type="match status" value="1"/>
</dbReference>
<evidence type="ECO:0000313" key="2">
    <source>
        <dbReference type="Proteomes" id="UP000828390"/>
    </source>
</evidence>
<dbReference type="Pfam" id="PF00653">
    <property type="entry name" value="BIR"/>
    <property type="match status" value="2"/>
</dbReference>
<accession>A0A9D4GGV2</accession>
<dbReference type="PROSITE" id="PS50143">
    <property type="entry name" value="BIR_REPEAT_2"/>
    <property type="match status" value="2"/>
</dbReference>
<sequence>MSLNNFNTEIQGHVQVFTIMDIINRLSEGQRVPAKESMRYELLRFCTFRKYPSFGKPSLIRLAKAGFYYASNRDEVVCYCCATRISNWKENDDPMLAHEHVTPDCCFLLRNSEVNFPVSTSSSSDVIQRLERLENDPEFISQVFNGTSTDAIERINNQLRDCIRLDGGTDDNYTNMDVTSDHLLENRNDGMFHRESAGSLEKCLPLIATDNRKDTDRPNMTKLGHTTADGRSICKKMKSMTGIMVHDTCNIPYFVNTKAVQPSDDSTTNVTQVDNVVNSTDASSKYPNHSTSAARIARFRKTNRNAASDNSTVPKTVCCGAGADDIVPNVTKDQCRITQTGVSAKPQTLPSSKPAPLYTEYSTAASRIASFGQNVHIAVQIEKLCDAGFFYLGSGDETRCFFCGIGLCNWADVDDPMKIHARFSSKCSFVVEAKG</sequence>
<dbReference type="Gene3D" id="1.10.1170.10">
    <property type="entry name" value="Inhibitor Of Apoptosis Protein (2mihbC-IAP-1), Chain A"/>
    <property type="match status" value="2"/>
</dbReference>
<dbReference type="EMBL" id="JAIWYP010000006">
    <property type="protein sequence ID" value="KAH3815219.1"/>
    <property type="molecule type" value="Genomic_DNA"/>
</dbReference>
<proteinExistence type="predicted"/>
<dbReference type="GO" id="GO:0005634">
    <property type="term" value="C:nucleus"/>
    <property type="evidence" value="ECO:0007669"/>
    <property type="project" value="TreeGrafter"/>
</dbReference>
<reference evidence="1" key="1">
    <citation type="journal article" date="2019" name="bioRxiv">
        <title>The Genome of the Zebra Mussel, Dreissena polymorpha: A Resource for Invasive Species Research.</title>
        <authorList>
            <person name="McCartney M.A."/>
            <person name="Auch B."/>
            <person name="Kono T."/>
            <person name="Mallez S."/>
            <person name="Zhang Y."/>
            <person name="Obille A."/>
            <person name="Becker A."/>
            <person name="Abrahante J.E."/>
            <person name="Garbe J."/>
            <person name="Badalamenti J.P."/>
            <person name="Herman A."/>
            <person name="Mangelson H."/>
            <person name="Liachko I."/>
            <person name="Sullivan S."/>
            <person name="Sone E.D."/>
            <person name="Koren S."/>
            <person name="Silverstein K.A.T."/>
            <person name="Beckman K.B."/>
            <person name="Gohl D.M."/>
        </authorList>
    </citation>
    <scope>NUCLEOTIDE SEQUENCE</scope>
    <source>
        <strain evidence="1">Duluth1</strain>
        <tissue evidence="1">Whole animal</tissue>
    </source>
</reference>
<protein>
    <submittedName>
        <fullName evidence="1">Uncharacterized protein</fullName>
    </submittedName>
</protein>
<reference evidence="1" key="2">
    <citation type="submission" date="2020-11" db="EMBL/GenBank/DDBJ databases">
        <authorList>
            <person name="McCartney M.A."/>
            <person name="Auch B."/>
            <person name="Kono T."/>
            <person name="Mallez S."/>
            <person name="Becker A."/>
            <person name="Gohl D.M."/>
            <person name="Silverstein K.A.T."/>
            <person name="Koren S."/>
            <person name="Bechman K.B."/>
            <person name="Herman A."/>
            <person name="Abrahante J.E."/>
            <person name="Garbe J."/>
        </authorList>
    </citation>
    <scope>NUCLEOTIDE SEQUENCE</scope>
    <source>
        <strain evidence="1">Duluth1</strain>
        <tissue evidence="1">Whole animal</tissue>
    </source>
</reference>
<evidence type="ECO:0000313" key="1">
    <source>
        <dbReference type="EMBL" id="KAH3815219.1"/>
    </source>
</evidence>
<dbReference type="OrthoDB" id="6063402at2759"/>
<dbReference type="GO" id="GO:0005737">
    <property type="term" value="C:cytoplasm"/>
    <property type="evidence" value="ECO:0007669"/>
    <property type="project" value="TreeGrafter"/>
</dbReference>
<dbReference type="InterPro" id="IPR001370">
    <property type="entry name" value="BIR_rpt"/>
</dbReference>
<dbReference type="InterPro" id="IPR050784">
    <property type="entry name" value="IAP"/>
</dbReference>
<dbReference type="AlphaFoldDB" id="A0A9D4GGV2"/>
<gene>
    <name evidence="1" type="ORF">DPMN_143742</name>
</gene>
<dbReference type="PANTHER" id="PTHR10044">
    <property type="entry name" value="INHIBITOR OF APOPTOSIS"/>
    <property type="match status" value="1"/>
</dbReference>
<organism evidence="1 2">
    <name type="scientific">Dreissena polymorpha</name>
    <name type="common">Zebra mussel</name>
    <name type="synonym">Mytilus polymorpha</name>
    <dbReference type="NCBI Taxonomy" id="45954"/>
    <lineage>
        <taxon>Eukaryota</taxon>
        <taxon>Metazoa</taxon>
        <taxon>Spiralia</taxon>
        <taxon>Lophotrochozoa</taxon>
        <taxon>Mollusca</taxon>
        <taxon>Bivalvia</taxon>
        <taxon>Autobranchia</taxon>
        <taxon>Heteroconchia</taxon>
        <taxon>Euheterodonta</taxon>
        <taxon>Imparidentia</taxon>
        <taxon>Neoheterodontei</taxon>
        <taxon>Myida</taxon>
        <taxon>Dreissenoidea</taxon>
        <taxon>Dreissenidae</taxon>
        <taxon>Dreissena</taxon>
    </lineage>
</organism>
<dbReference type="SMART" id="SM00238">
    <property type="entry name" value="BIR"/>
    <property type="match status" value="2"/>
</dbReference>
<comment type="caution">
    <text evidence="1">The sequence shown here is derived from an EMBL/GenBank/DDBJ whole genome shotgun (WGS) entry which is preliminary data.</text>
</comment>
<name>A0A9D4GGV2_DREPO</name>